<proteinExistence type="predicted"/>
<dbReference type="InterPro" id="IPR027815">
    <property type="entry name" value="CSC1/OSCA1-like_cyt"/>
</dbReference>
<dbReference type="GeneTree" id="ENSGT00940000159576"/>
<feature type="transmembrane region" description="Helical" evidence="1">
    <location>
        <begin position="212"/>
        <end position="236"/>
    </location>
</feature>
<evidence type="ECO:0000259" key="3">
    <source>
        <dbReference type="Pfam" id="PF14703"/>
    </source>
</evidence>
<feature type="domain" description="CSC1/OSCA1-like cytosolic" evidence="3">
    <location>
        <begin position="12"/>
        <end position="204"/>
    </location>
</feature>
<dbReference type="Pfam" id="PF02714">
    <property type="entry name" value="RSN1_7TM"/>
    <property type="match status" value="1"/>
</dbReference>
<keyword evidence="1" id="KW-0812">Transmembrane</keyword>
<dbReference type="Ensembl" id="ENSPMAT00000010831.1">
    <property type="protein sequence ID" value="ENSPMAP00000010785.1"/>
    <property type="gene ID" value="ENSPMAG00000009814.1"/>
</dbReference>
<feature type="transmembrane region" description="Helical" evidence="1">
    <location>
        <begin position="256"/>
        <end position="281"/>
    </location>
</feature>
<evidence type="ECO:0008006" key="5">
    <source>
        <dbReference type="Google" id="ProtNLM"/>
    </source>
</evidence>
<reference evidence="4" key="2">
    <citation type="submission" date="2025-09" db="UniProtKB">
        <authorList>
            <consortium name="Ensembl"/>
        </authorList>
    </citation>
    <scope>IDENTIFICATION</scope>
</reference>
<dbReference type="PANTHER" id="PTHR13018">
    <property type="entry name" value="PROBABLE MEMBRANE PROTEIN DUF221-RELATED"/>
    <property type="match status" value="1"/>
</dbReference>
<evidence type="ECO:0000256" key="1">
    <source>
        <dbReference type="SAM" id="Phobius"/>
    </source>
</evidence>
<sequence>TPAMSGARGQVSRTLFIIGIPKHLDKEDILKSHFYEAYPSCTITDVQFCYNVEKLIKLDKERKKAAKARAYYDNMTDETMRPKMYGELCCCDCYGYRKVNALEFYTALESRLTDECEEEKRKIPDNPLGMAFVTFHDDKSATQNLTTESLAIVVGCAKLPALEVPGIWRGCLGSPKTSSFGDMLRSKHWGVKYAPDPNSIIWENLTVQGFSWWVKVIVLNTFLFILLFFFSTPSIVVNTIDKFNVTKPVESLNSPIITQFLPTLLLWTFSSLLPLLVYYSVFLEAHWTRSSENRATM</sequence>
<dbReference type="HOGENOM" id="CLU_938581_0_0_1"/>
<keyword evidence="1" id="KW-1133">Transmembrane helix</keyword>
<keyword evidence="1" id="KW-0472">Membrane</keyword>
<dbReference type="GO" id="GO:0005886">
    <property type="term" value="C:plasma membrane"/>
    <property type="evidence" value="ECO:0007669"/>
    <property type="project" value="TreeGrafter"/>
</dbReference>
<evidence type="ECO:0000259" key="2">
    <source>
        <dbReference type="Pfam" id="PF02714"/>
    </source>
</evidence>
<protein>
    <recommendedName>
        <fullName evidence="5">CSC1/OSCA1-like cytosolic domain-containing protein</fullName>
    </recommendedName>
</protein>
<reference evidence="4" key="1">
    <citation type="submission" date="2025-08" db="UniProtKB">
        <authorList>
            <consortium name="Ensembl"/>
        </authorList>
    </citation>
    <scope>IDENTIFICATION</scope>
</reference>
<evidence type="ECO:0000313" key="4">
    <source>
        <dbReference type="Ensembl" id="ENSPMAP00000010785.1"/>
    </source>
</evidence>
<dbReference type="GO" id="GO:0005227">
    <property type="term" value="F:calcium-activated cation channel activity"/>
    <property type="evidence" value="ECO:0007669"/>
    <property type="project" value="InterPro"/>
</dbReference>
<dbReference type="AlphaFoldDB" id="S4RZZ4"/>
<organism evidence="4">
    <name type="scientific">Petromyzon marinus</name>
    <name type="common">Sea lamprey</name>
    <dbReference type="NCBI Taxonomy" id="7757"/>
    <lineage>
        <taxon>Eukaryota</taxon>
        <taxon>Metazoa</taxon>
        <taxon>Chordata</taxon>
        <taxon>Craniata</taxon>
        <taxon>Vertebrata</taxon>
        <taxon>Cyclostomata</taxon>
        <taxon>Hyperoartia</taxon>
        <taxon>Petromyzontiformes</taxon>
        <taxon>Petromyzontidae</taxon>
        <taxon>Petromyzon</taxon>
    </lineage>
</organism>
<accession>S4RZZ4</accession>
<dbReference type="PANTHER" id="PTHR13018:SF5">
    <property type="entry name" value="RE44586P"/>
    <property type="match status" value="1"/>
</dbReference>
<dbReference type="Pfam" id="PF14703">
    <property type="entry name" value="PHM7_cyt"/>
    <property type="match status" value="1"/>
</dbReference>
<feature type="domain" description="CSC1/OSCA1-like 7TM region" evidence="2">
    <location>
        <begin position="216"/>
        <end position="297"/>
    </location>
</feature>
<name>S4RZZ4_PETMA</name>
<dbReference type="InterPro" id="IPR003864">
    <property type="entry name" value="CSC1/OSCA1-like_7TM"/>
</dbReference>
<dbReference type="STRING" id="7757.ENSPMAP00000010785"/>
<dbReference type="InterPro" id="IPR045122">
    <property type="entry name" value="Csc1-like"/>
</dbReference>